<reference evidence="1" key="3">
    <citation type="submission" date="2024-07" db="EMBL/GenBank/DDBJ databases">
        <authorList>
            <person name="Wildschutte H."/>
        </authorList>
    </citation>
    <scope>NUCLEOTIDE SEQUENCE</scope>
    <source>
        <strain evidence="1">N60</strain>
    </source>
</reference>
<name>A0A4R3ZSF9_9ACTN</name>
<proteinExistence type="predicted"/>
<gene>
    <name evidence="1" type="ORF">AB6N35_02440</name>
    <name evidence="2" type="ORF">EDD19_11578</name>
</gene>
<organism evidence="2 3">
    <name type="scientific">Dietzia cinnamea</name>
    <dbReference type="NCBI Taxonomy" id="321318"/>
    <lineage>
        <taxon>Bacteria</taxon>
        <taxon>Bacillati</taxon>
        <taxon>Actinomycetota</taxon>
        <taxon>Actinomycetes</taxon>
        <taxon>Mycobacteriales</taxon>
        <taxon>Dietziaceae</taxon>
        <taxon>Dietzia</taxon>
    </lineage>
</organism>
<reference evidence="4" key="2">
    <citation type="submission" date="2024-07" db="EMBL/GenBank/DDBJ databases">
        <title>Pseudomonas strain that inhibits Aeromonas fish pathogens.</title>
        <authorList>
            <person name="Wildschutte H."/>
        </authorList>
    </citation>
    <scope>NUCLEOTIDE SEQUENCE [LARGE SCALE GENOMIC DNA]</scope>
    <source>
        <strain evidence="4">n60</strain>
    </source>
</reference>
<evidence type="ECO:0000313" key="2">
    <source>
        <dbReference type="EMBL" id="TCW23150.1"/>
    </source>
</evidence>
<comment type="caution">
    <text evidence="2">The sequence shown here is derived from an EMBL/GenBank/DDBJ whole genome shotgun (WGS) entry which is preliminary data.</text>
</comment>
<dbReference type="Proteomes" id="UP000295805">
    <property type="component" value="Unassembled WGS sequence"/>
</dbReference>
<sequence>MAATLEGAEDTARSAAETLAATIEAGVSEDRRQTDEFITELTDFALELLHSWPSTAPRVHIDGLLSLLIRARTAHEQDDADDLLVALVGMRTVLSRIQRQKRLARIEDPQEALALLDTSLDGWSADDIARVVGAQSRVLANWRAGAVPRRAALERLQMVAELVVELRTAMTARGVRMWFDNPVPQLDGRSPLEVLEEGDLRAQAELLEFARGGLR</sequence>
<evidence type="ECO:0000313" key="1">
    <source>
        <dbReference type="EMBL" id="MEX6463216.1"/>
    </source>
</evidence>
<dbReference type="RefSeq" id="WP_131886032.1">
    <property type="nucleotide sequence ID" value="NZ_CP143053.1"/>
</dbReference>
<evidence type="ECO:0000313" key="4">
    <source>
        <dbReference type="Proteomes" id="UP001560293"/>
    </source>
</evidence>
<dbReference type="EMBL" id="SMCX01000015">
    <property type="protein sequence ID" value="TCW23150.1"/>
    <property type="molecule type" value="Genomic_DNA"/>
</dbReference>
<dbReference type="EMBL" id="JBFTEZ010000002">
    <property type="protein sequence ID" value="MEX6463216.1"/>
    <property type="molecule type" value="Genomic_DNA"/>
</dbReference>
<accession>A0A4R3ZSF9</accession>
<dbReference type="Proteomes" id="UP001560293">
    <property type="component" value="Unassembled WGS sequence"/>
</dbReference>
<dbReference type="AlphaFoldDB" id="A0A4R3ZSF9"/>
<reference evidence="2 3" key="1">
    <citation type="submission" date="2019-03" db="EMBL/GenBank/DDBJ databases">
        <title>Root nodule microbial communities of legume samples collected from USA, Mexico and Botswana.</title>
        <authorList>
            <person name="Hirsch A."/>
        </authorList>
    </citation>
    <scope>NUCLEOTIDE SEQUENCE [LARGE SCALE GENOMIC DNA]</scope>
    <source>
        <strain evidence="2 3">55</strain>
    </source>
</reference>
<protein>
    <submittedName>
        <fullName evidence="1">Antitoxin Xre/MbcA/ParS toxin-binding domain-containing protein</fullName>
    </submittedName>
    <submittedName>
        <fullName evidence="2">Uncharacterized protein DUF2384</fullName>
    </submittedName>
</protein>
<evidence type="ECO:0000313" key="3">
    <source>
        <dbReference type="Proteomes" id="UP000295805"/>
    </source>
</evidence>
<dbReference type="GeneID" id="89531528"/>
<keyword evidence="4" id="KW-1185">Reference proteome</keyword>